<feature type="signal peptide" evidence="1">
    <location>
        <begin position="1"/>
        <end position="21"/>
    </location>
</feature>
<accession>A0A4Z0V650</accession>
<organism evidence="2 3">
    <name type="scientific">Duncaniella freteri</name>
    <dbReference type="NCBI Taxonomy" id="2530391"/>
    <lineage>
        <taxon>Bacteria</taxon>
        <taxon>Pseudomonadati</taxon>
        <taxon>Bacteroidota</taxon>
        <taxon>Bacteroidia</taxon>
        <taxon>Bacteroidales</taxon>
        <taxon>Muribaculaceae</taxon>
        <taxon>Duncaniella</taxon>
    </lineage>
</organism>
<evidence type="ECO:0000313" key="3">
    <source>
        <dbReference type="Proteomes" id="UP000297635"/>
    </source>
</evidence>
<feature type="chain" id="PRO_5021236112" description="Tetratricopeptide repeat protein" evidence="1">
    <location>
        <begin position="22"/>
        <end position="149"/>
    </location>
</feature>
<sequence length="149" mass="16453">MRYVFLSLLAFVMASCGDASVAERVTSAEMAFAAEDAASSRRICDAILSDTGNAGGITASELCRLSILYMQLYDRTDEAEALDLAIRCYRSAFSENADSAKYYYSHLPVDQDRYAMSLSTLVQSIDNPSKVDYENVDSIFDSESMKDVK</sequence>
<keyword evidence="1" id="KW-0732">Signal</keyword>
<name>A0A4Z0V650_9BACT</name>
<protein>
    <recommendedName>
        <fullName evidence="4">Tetratricopeptide repeat protein</fullName>
    </recommendedName>
</protein>
<evidence type="ECO:0008006" key="4">
    <source>
        <dbReference type="Google" id="ProtNLM"/>
    </source>
</evidence>
<comment type="caution">
    <text evidence="2">The sequence shown here is derived from an EMBL/GenBank/DDBJ whole genome shotgun (WGS) entry which is preliminary data.</text>
</comment>
<evidence type="ECO:0000313" key="2">
    <source>
        <dbReference type="EMBL" id="TGG36803.1"/>
    </source>
</evidence>
<dbReference type="EMBL" id="SJSA01000002">
    <property type="protein sequence ID" value="TGG36803.1"/>
    <property type="molecule type" value="Genomic_DNA"/>
</dbReference>
<gene>
    <name evidence="2" type="ORF">EZ315_13300</name>
</gene>
<dbReference type="RefSeq" id="WP_135472513.1">
    <property type="nucleotide sequence ID" value="NZ_CASGTF010000015.1"/>
</dbReference>
<dbReference type="Proteomes" id="UP000297635">
    <property type="component" value="Unassembled WGS sequence"/>
</dbReference>
<reference evidence="2 3" key="1">
    <citation type="submission" date="2019-02" db="EMBL/GenBank/DDBJ databases">
        <title>Isolation and identification of novel species under the genus Muribaculum.</title>
        <authorList>
            <person name="Miyake S."/>
            <person name="Ding Y."/>
            <person name="Low A."/>
            <person name="Soh M."/>
            <person name="Seedorf H."/>
        </authorList>
    </citation>
    <scope>NUCLEOTIDE SEQUENCE [LARGE SCALE GENOMIC DNA]</scope>
    <source>
        <strain evidence="2 3">TLL-A3</strain>
    </source>
</reference>
<proteinExistence type="predicted"/>
<evidence type="ECO:0000256" key="1">
    <source>
        <dbReference type="SAM" id="SignalP"/>
    </source>
</evidence>
<dbReference type="GeneID" id="82150768"/>
<keyword evidence="3" id="KW-1185">Reference proteome</keyword>
<dbReference type="AlphaFoldDB" id="A0A4Z0V650"/>
<dbReference type="PROSITE" id="PS51257">
    <property type="entry name" value="PROKAR_LIPOPROTEIN"/>
    <property type="match status" value="1"/>
</dbReference>